<dbReference type="InterPro" id="IPR001173">
    <property type="entry name" value="Glyco_trans_2-like"/>
</dbReference>
<protein>
    <submittedName>
        <fullName evidence="4">Glycosyltransferase</fullName>
    </submittedName>
</protein>
<dbReference type="InterPro" id="IPR001296">
    <property type="entry name" value="Glyco_trans_1"/>
</dbReference>
<feature type="domain" description="Glycosyl transferase family 1" evidence="2">
    <location>
        <begin position="738"/>
        <end position="852"/>
    </location>
</feature>
<dbReference type="InterPro" id="IPR050834">
    <property type="entry name" value="Glycosyltransf_2"/>
</dbReference>
<dbReference type="InterPro" id="IPR029044">
    <property type="entry name" value="Nucleotide-diphossugar_trans"/>
</dbReference>
<feature type="domain" description="Glycosyltransferase 2-like" evidence="3">
    <location>
        <begin position="263"/>
        <end position="375"/>
    </location>
</feature>
<dbReference type="Gene3D" id="3.40.50.2000">
    <property type="entry name" value="Glycogen Phosphorylase B"/>
    <property type="match status" value="1"/>
</dbReference>
<evidence type="ECO:0000256" key="1">
    <source>
        <dbReference type="SAM" id="Coils"/>
    </source>
</evidence>
<dbReference type="Gene3D" id="3.90.550.10">
    <property type="entry name" value="Spore Coat Polysaccharide Biosynthesis Protein SpsA, Chain A"/>
    <property type="match status" value="1"/>
</dbReference>
<dbReference type="SUPFAM" id="SSF53756">
    <property type="entry name" value="UDP-Glycosyltransferase/glycogen phosphorylase"/>
    <property type="match status" value="1"/>
</dbReference>
<dbReference type="CDD" id="cd00761">
    <property type="entry name" value="Glyco_tranf_GTA_type"/>
    <property type="match status" value="1"/>
</dbReference>
<evidence type="ECO:0000259" key="2">
    <source>
        <dbReference type="Pfam" id="PF00534"/>
    </source>
</evidence>
<dbReference type="GO" id="GO:0016757">
    <property type="term" value="F:glycosyltransferase activity"/>
    <property type="evidence" value="ECO:0007669"/>
    <property type="project" value="InterPro"/>
</dbReference>
<gene>
    <name evidence="4" type="ORF">EBO34_12760</name>
</gene>
<dbReference type="EMBL" id="RHIB01000002">
    <property type="protein sequence ID" value="RNA68054.1"/>
    <property type="molecule type" value="Genomic_DNA"/>
</dbReference>
<evidence type="ECO:0000313" key="5">
    <source>
        <dbReference type="Proteomes" id="UP000278746"/>
    </source>
</evidence>
<dbReference type="OrthoDB" id="396512at2"/>
<dbReference type="PANTHER" id="PTHR43685">
    <property type="entry name" value="GLYCOSYLTRANSFERASE"/>
    <property type="match status" value="1"/>
</dbReference>
<dbReference type="AlphaFoldDB" id="A0A3M7TR57"/>
<name>A0A3M7TR57_9BACI</name>
<dbReference type="PANTHER" id="PTHR43685:SF2">
    <property type="entry name" value="GLYCOSYLTRANSFERASE 2-LIKE DOMAIN-CONTAINING PROTEIN"/>
    <property type="match status" value="1"/>
</dbReference>
<dbReference type="Pfam" id="PF00534">
    <property type="entry name" value="Glycos_transf_1"/>
    <property type="match status" value="1"/>
</dbReference>
<keyword evidence="5" id="KW-1185">Reference proteome</keyword>
<keyword evidence="1" id="KW-0175">Coiled coil</keyword>
<reference evidence="4 5" key="1">
    <citation type="submission" date="2018-10" db="EMBL/GenBank/DDBJ databases">
        <title>Bacillus Keqinensis sp. nov., a moderately halophilic bacterium isolated from a saline-alkaline lake.</title>
        <authorList>
            <person name="Wang H."/>
        </authorList>
    </citation>
    <scope>NUCLEOTIDE SEQUENCE [LARGE SCALE GENOMIC DNA]</scope>
    <source>
        <strain evidence="4 5">KQ-3</strain>
    </source>
</reference>
<evidence type="ECO:0000259" key="3">
    <source>
        <dbReference type="Pfam" id="PF00535"/>
    </source>
</evidence>
<organism evidence="4 5">
    <name type="scientific">Alteribacter keqinensis</name>
    <dbReference type="NCBI Taxonomy" id="2483800"/>
    <lineage>
        <taxon>Bacteria</taxon>
        <taxon>Bacillati</taxon>
        <taxon>Bacillota</taxon>
        <taxon>Bacilli</taxon>
        <taxon>Bacillales</taxon>
        <taxon>Bacillaceae</taxon>
        <taxon>Alteribacter</taxon>
    </lineage>
</organism>
<sequence length="873" mass="101219">MHENEQKNKDRQCRLEELNSEIATLERENRLNKNELRSLESEYQAIKRSRAWLTLKGCKRIAKLSVQLMLRRKNFKQVFSSSWKKNNAKQKIKKIKYKLYESGFSLKALEELNTLFNKADNKILRNETAWELALWHANQQNFTDAEKALHYLNEINRNGIRREFQKKIGIVEAECLHLIGKPSEGIDLLESIMVKNNHPDLFLARASLASNEEERLKWINNALTNYGLKQISKTDKKGRTLYDSLTCAVSGVNLQGSSDPLVTVIIPAYNAEGVISTSIESILKQSWRNIEVIVVDDCSTDETKSIVKAYSTKDRRIKLVEAKKNGGAYAARNLAIDHSKGDFITINDADDWSHPEKIAIQLSHLLENPSVIANTSEQARTTEELVFYRRGKPGNYIFANMSSLLFRREPVLKELGYWDTVRFGADGEFKRRLKLIFGDNAVVDLKTGPLSFQRQTEGSLTGNDVFGFHGYFMGARKEYFHSYSNYHQSGKSLYYDFPLNIRPYPVPDSMKVKRETRERRRHLDVVIASEFRLMGGTNMSNVEEIKAQKREGLRTGLIQMNRYDFTSRKETNPAIRELIDGDQVQMLVYGEKVSCDVLIIRHPPVLEEWQRYLPDVEAKSIKVIVNQPPKREYSKGGGTLYRIEKCAKNLEKYFRKPATWYPIGPLVRETLYKYHHKELKSISLSDEDWVNIIDVEEWQRTTRPSHSNTIKIGRHSRDQYVKWPSSKEEILKVYPEEDPYEVFILGGANAPKKVMGELPTNWRVMEFGHVHPRHFLKNLDVFVYYTHPDWVEAFGRVIFEAMAAGVPVIIPPQYKELFGDAAIYSSPEGVREEIDRLMNDDRYYKKQVEKAKTFVDLHFGYTKHLKRISFKPE</sequence>
<evidence type="ECO:0000313" key="4">
    <source>
        <dbReference type="EMBL" id="RNA68054.1"/>
    </source>
</evidence>
<feature type="coiled-coil region" evidence="1">
    <location>
        <begin position="1"/>
        <end position="49"/>
    </location>
</feature>
<dbReference type="Proteomes" id="UP000278746">
    <property type="component" value="Unassembled WGS sequence"/>
</dbReference>
<proteinExistence type="predicted"/>
<dbReference type="Pfam" id="PF00535">
    <property type="entry name" value="Glycos_transf_2"/>
    <property type="match status" value="1"/>
</dbReference>
<keyword evidence="4" id="KW-0808">Transferase</keyword>
<comment type="caution">
    <text evidence="4">The sequence shown here is derived from an EMBL/GenBank/DDBJ whole genome shotgun (WGS) entry which is preliminary data.</text>
</comment>
<dbReference type="SUPFAM" id="SSF53448">
    <property type="entry name" value="Nucleotide-diphospho-sugar transferases"/>
    <property type="match status" value="1"/>
</dbReference>
<accession>A0A3M7TR57</accession>